<keyword evidence="5" id="KW-1133">Transmembrane helix</keyword>
<keyword evidence="5" id="KW-0472">Membrane</keyword>
<dbReference type="GO" id="GO:0004497">
    <property type="term" value="F:monooxygenase activity"/>
    <property type="evidence" value="ECO:0007669"/>
    <property type="project" value="UniProtKB-KW"/>
</dbReference>
<evidence type="ECO:0000256" key="2">
    <source>
        <dbReference type="ARBA" id="ARBA00010617"/>
    </source>
</evidence>
<feature type="binding site" description="axial binding residue" evidence="7">
    <location>
        <position position="84"/>
    </location>
    <ligand>
        <name>heme</name>
        <dbReference type="ChEBI" id="CHEBI:30413"/>
    </ligand>
    <ligandPart>
        <name>Fe</name>
        <dbReference type="ChEBI" id="CHEBI:18248"/>
    </ligandPart>
</feature>
<dbReference type="PRINTS" id="PR00463">
    <property type="entry name" value="EP450I"/>
</dbReference>
<reference evidence="10" key="1">
    <citation type="journal article" date="2020" name="Nat. Commun.">
        <title>Genome sequence of the cluster root forming white lupin.</title>
        <authorList>
            <person name="Hufnagel B."/>
            <person name="Marques A."/>
            <person name="Soriano A."/>
            <person name="Marques L."/>
            <person name="Divol F."/>
            <person name="Doumas P."/>
            <person name="Sallet E."/>
            <person name="Mancinotti D."/>
            <person name="Carrere S."/>
            <person name="Marande W."/>
            <person name="Arribat S."/>
            <person name="Keller J."/>
            <person name="Huneau C."/>
            <person name="Blein T."/>
            <person name="Aime D."/>
            <person name="Laguerre M."/>
            <person name="Taylor J."/>
            <person name="Schubert V."/>
            <person name="Nelson M."/>
            <person name="Geu-Flores F."/>
            <person name="Crespi M."/>
            <person name="Gallardo-Guerrero K."/>
            <person name="Delaux P.-M."/>
            <person name="Salse J."/>
            <person name="Berges H."/>
            <person name="Guyot R."/>
            <person name="Gouzy J."/>
            <person name="Peret B."/>
        </authorList>
    </citation>
    <scope>NUCLEOTIDE SEQUENCE [LARGE SCALE GENOMIC DNA]</scope>
    <source>
        <strain evidence="10">cv. Amiga</strain>
    </source>
</reference>
<dbReference type="InterPro" id="IPR002401">
    <property type="entry name" value="Cyt_P450_E_grp-I"/>
</dbReference>
<dbReference type="EMBL" id="WOCE01000004">
    <property type="protein sequence ID" value="KAE9614824.1"/>
    <property type="molecule type" value="Genomic_DNA"/>
</dbReference>
<dbReference type="InterPro" id="IPR036396">
    <property type="entry name" value="Cyt_P450_sf"/>
</dbReference>
<accession>A0A6A4QPC8</accession>
<keyword evidence="4 7" id="KW-0479">Metal-binding</keyword>
<dbReference type="GO" id="GO:0016125">
    <property type="term" value="P:sterol metabolic process"/>
    <property type="evidence" value="ECO:0007669"/>
    <property type="project" value="TreeGrafter"/>
</dbReference>
<dbReference type="SUPFAM" id="SSF48264">
    <property type="entry name" value="Cytochrome P450"/>
    <property type="match status" value="1"/>
</dbReference>
<dbReference type="PANTHER" id="PTHR24286">
    <property type="entry name" value="CYTOCHROME P450 26"/>
    <property type="match status" value="1"/>
</dbReference>
<evidence type="ECO:0000256" key="3">
    <source>
        <dbReference type="ARBA" id="ARBA00022692"/>
    </source>
</evidence>
<keyword evidence="8" id="KW-0560">Oxidoreductase</keyword>
<dbReference type="GO" id="GO:0020037">
    <property type="term" value="F:heme binding"/>
    <property type="evidence" value="ECO:0007669"/>
    <property type="project" value="InterPro"/>
</dbReference>
<organism evidence="9 10">
    <name type="scientific">Lupinus albus</name>
    <name type="common">White lupine</name>
    <name type="synonym">Lupinus termis</name>
    <dbReference type="NCBI Taxonomy" id="3870"/>
    <lineage>
        <taxon>Eukaryota</taxon>
        <taxon>Viridiplantae</taxon>
        <taxon>Streptophyta</taxon>
        <taxon>Embryophyta</taxon>
        <taxon>Tracheophyta</taxon>
        <taxon>Spermatophyta</taxon>
        <taxon>Magnoliopsida</taxon>
        <taxon>eudicotyledons</taxon>
        <taxon>Gunneridae</taxon>
        <taxon>Pentapetalae</taxon>
        <taxon>rosids</taxon>
        <taxon>fabids</taxon>
        <taxon>Fabales</taxon>
        <taxon>Fabaceae</taxon>
        <taxon>Papilionoideae</taxon>
        <taxon>50 kb inversion clade</taxon>
        <taxon>genistoids sensu lato</taxon>
        <taxon>core genistoids</taxon>
        <taxon>Genisteae</taxon>
        <taxon>Lupinus</taxon>
    </lineage>
</organism>
<comment type="subcellular location">
    <subcellularLocation>
        <location evidence="1">Membrane</location>
        <topology evidence="1">Single-pass membrane protein</topology>
    </subcellularLocation>
</comment>
<keyword evidence="7 8" id="KW-0349">Heme</keyword>
<dbReference type="InterPro" id="IPR017972">
    <property type="entry name" value="Cyt_P450_CS"/>
</dbReference>
<dbReference type="PANTHER" id="PTHR24286:SF221">
    <property type="entry name" value="TAXADIENE 5-ALPHA HYDROXYLASE"/>
    <property type="match status" value="1"/>
</dbReference>
<evidence type="ECO:0000256" key="8">
    <source>
        <dbReference type="RuleBase" id="RU000461"/>
    </source>
</evidence>
<dbReference type="PROSITE" id="PS00086">
    <property type="entry name" value="CYTOCHROME_P450"/>
    <property type="match status" value="1"/>
</dbReference>
<dbReference type="Pfam" id="PF00067">
    <property type="entry name" value="p450"/>
    <property type="match status" value="1"/>
</dbReference>
<protein>
    <submittedName>
        <fullName evidence="9">Putative abieta-7,13-dien-18-ol hydroxylase</fullName>
    </submittedName>
</protein>
<dbReference type="InterPro" id="IPR001128">
    <property type="entry name" value="Cyt_P450"/>
</dbReference>
<dbReference type="GO" id="GO:0016705">
    <property type="term" value="F:oxidoreductase activity, acting on paired donors, with incorporation or reduction of molecular oxygen"/>
    <property type="evidence" value="ECO:0007669"/>
    <property type="project" value="InterPro"/>
</dbReference>
<comment type="similarity">
    <text evidence="2 8">Belongs to the cytochrome P450 family.</text>
</comment>
<keyword evidence="8" id="KW-0503">Monooxygenase</keyword>
<dbReference type="AlphaFoldDB" id="A0A6A4QPC8"/>
<dbReference type="GO" id="GO:0005506">
    <property type="term" value="F:iron ion binding"/>
    <property type="evidence" value="ECO:0007669"/>
    <property type="project" value="InterPro"/>
</dbReference>
<gene>
    <name evidence="9" type="ORF">Lalb_Chr04g0248761</name>
</gene>
<dbReference type="Proteomes" id="UP000447434">
    <property type="component" value="Chromosome 4"/>
</dbReference>
<evidence type="ECO:0000313" key="9">
    <source>
        <dbReference type="EMBL" id="KAE9614824.1"/>
    </source>
</evidence>
<evidence type="ECO:0000256" key="5">
    <source>
        <dbReference type="ARBA" id="ARBA00022989"/>
    </source>
</evidence>
<comment type="cofactor">
    <cofactor evidence="7">
        <name>heme</name>
        <dbReference type="ChEBI" id="CHEBI:30413"/>
    </cofactor>
</comment>
<dbReference type="OrthoDB" id="3945418at2759"/>
<name>A0A6A4QPC8_LUPAL</name>
<proteinExistence type="inferred from homology"/>
<keyword evidence="6 7" id="KW-0408">Iron</keyword>
<evidence type="ECO:0000256" key="1">
    <source>
        <dbReference type="ARBA" id="ARBA00004167"/>
    </source>
</evidence>
<dbReference type="Gene3D" id="1.10.630.10">
    <property type="entry name" value="Cytochrome P450"/>
    <property type="match status" value="1"/>
</dbReference>
<evidence type="ECO:0000256" key="7">
    <source>
        <dbReference type="PIRSR" id="PIRSR602401-1"/>
    </source>
</evidence>
<comment type="caution">
    <text evidence="9">The sequence shown here is derived from an EMBL/GenBank/DDBJ whole genome shotgun (WGS) entry which is preliminary data.</text>
</comment>
<evidence type="ECO:0000256" key="6">
    <source>
        <dbReference type="ARBA" id="ARBA00023004"/>
    </source>
</evidence>
<sequence>MKYTWQVGRESMRMFPPIIGSFRKAITDIEHEGLTIPRGWKGQHMGQHYNEEYFKEPLSFNPSRFEEAIAPYAFVPFGGGPRLCAGYQLAKLNILIFVHYVVTQYDWFLLHPEEPVTMDPLPYPSLGMPIKISSKYA</sequence>
<keyword evidence="10" id="KW-1185">Reference proteome</keyword>
<keyword evidence="3" id="KW-0812">Transmembrane</keyword>
<dbReference type="GO" id="GO:0016020">
    <property type="term" value="C:membrane"/>
    <property type="evidence" value="ECO:0007669"/>
    <property type="project" value="UniProtKB-SubCell"/>
</dbReference>
<evidence type="ECO:0000256" key="4">
    <source>
        <dbReference type="ARBA" id="ARBA00022723"/>
    </source>
</evidence>
<evidence type="ECO:0000313" key="10">
    <source>
        <dbReference type="Proteomes" id="UP000447434"/>
    </source>
</evidence>